<gene>
    <name evidence="4" type="ORF">CH330_08690</name>
</gene>
<dbReference type="CDD" id="cd03809">
    <property type="entry name" value="GT4_MtfB-like"/>
    <property type="match status" value="1"/>
</dbReference>
<proteinExistence type="predicted"/>
<dbReference type="PANTHER" id="PTHR46401">
    <property type="entry name" value="GLYCOSYLTRANSFERASE WBBK-RELATED"/>
    <property type="match status" value="1"/>
</dbReference>
<dbReference type="AlphaFoldDB" id="A0A235BQB7"/>
<dbReference type="PANTHER" id="PTHR46401:SF2">
    <property type="entry name" value="GLYCOSYLTRANSFERASE WBBK-RELATED"/>
    <property type="match status" value="1"/>
</dbReference>
<dbReference type="Pfam" id="PF13439">
    <property type="entry name" value="Glyco_transf_4"/>
    <property type="match status" value="1"/>
</dbReference>
<evidence type="ECO:0000256" key="1">
    <source>
        <dbReference type="ARBA" id="ARBA00022679"/>
    </source>
</evidence>
<evidence type="ECO:0000313" key="4">
    <source>
        <dbReference type="EMBL" id="OYD14431.1"/>
    </source>
</evidence>
<organism evidence="4 5">
    <name type="scientific">candidate division WOR-3 bacterium JGI_Cruoil_03_51_56</name>
    <dbReference type="NCBI Taxonomy" id="1973747"/>
    <lineage>
        <taxon>Bacteria</taxon>
        <taxon>Bacteria division WOR-3</taxon>
    </lineage>
</organism>
<feature type="domain" description="Glycosyltransferase subfamily 4-like N-terminal" evidence="3">
    <location>
        <begin position="16"/>
        <end position="162"/>
    </location>
</feature>
<evidence type="ECO:0000259" key="2">
    <source>
        <dbReference type="Pfam" id="PF00534"/>
    </source>
</evidence>
<dbReference type="InterPro" id="IPR001296">
    <property type="entry name" value="Glyco_trans_1"/>
</dbReference>
<dbReference type="GO" id="GO:0016757">
    <property type="term" value="F:glycosyltransferase activity"/>
    <property type="evidence" value="ECO:0007669"/>
    <property type="project" value="InterPro"/>
</dbReference>
<dbReference type="Proteomes" id="UP000215559">
    <property type="component" value="Unassembled WGS sequence"/>
</dbReference>
<feature type="domain" description="Glycosyl transferase family 1" evidence="2">
    <location>
        <begin position="178"/>
        <end position="332"/>
    </location>
</feature>
<reference evidence="4 5" key="1">
    <citation type="submission" date="2017-07" db="EMBL/GenBank/DDBJ databases">
        <title>Recovery of genomes from metagenomes via a dereplication, aggregation, and scoring strategy.</title>
        <authorList>
            <person name="Sieber C.M."/>
            <person name="Probst A.J."/>
            <person name="Sharrar A."/>
            <person name="Thomas B.C."/>
            <person name="Hess M."/>
            <person name="Tringe S.G."/>
            <person name="Banfield J.F."/>
        </authorList>
    </citation>
    <scope>NUCLEOTIDE SEQUENCE [LARGE SCALE GENOMIC DNA]</scope>
    <source>
        <strain evidence="4">JGI_Cruoil_03_51_56</strain>
    </source>
</reference>
<dbReference type="SUPFAM" id="SSF53756">
    <property type="entry name" value="UDP-Glycosyltransferase/glycogen phosphorylase"/>
    <property type="match status" value="1"/>
</dbReference>
<protein>
    <recommendedName>
        <fullName evidence="6">Glycosyl transferase family 1 domain-containing protein</fullName>
    </recommendedName>
</protein>
<dbReference type="Pfam" id="PF00534">
    <property type="entry name" value="Glycos_transf_1"/>
    <property type="match status" value="1"/>
</dbReference>
<evidence type="ECO:0000313" key="5">
    <source>
        <dbReference type="Proteomes" id="UP000215559"/>
    </source>
</evidence>
<dbReference type="InterPro" id="IPR028098">
    <property type="entry name" value="Glyco_trans_4-like_N"/>
</dbReference>
<sequence>MKLLLNAAFNTKVPVGIARYLRCLVPHLSRLCKLTVLTPDPELFADDCEVIRIPDLTHSSNRQVIWVITSLRGYCTKMYDVLLSATPVVPPMVRIPTVAIVHDLIPLVMNQFHRARDKTTFWLGLQTLRWADAVVAVSKYTKMDLARLKLVPTKRIHVVSEGPGLLPSSQRRSLAQRLRPYILYVGGHPLHKNVTRLVAAFARLRTKGNLRLILVGGGHPKHVAVTKNAIRKYQLKDRVTLLQDLSDEQLSSLYQECKLFVCPSLYEGFGLPVLEAMAHSAPVACSSTSSIPEVASDAAVYFNPMLVDQIAGKIQLLLDRPDLRARLRERGLERAKQFSWEKTARGIYKCARALVARCTR</sequence>
<accession>A0A235BQB7</accession>
<dbReference type="Gene3D" id="3.40.50.2000">
    <property type="entry name" value="Glycogen Phosphorylase B"/>
    <property type="match status" value="2"/>
</dbReference>
<evidence type="ECO:0000259" key="3">
    <source>
        <dbReference type="Pfam" id="PF13439"/>
    </source>
</evidence>
<dbReference type="EMBL" id="NOZP01000159">
    <property type="protein sequence ID" value="OYD14431.1"/>
    <property type="molecule type" value="Genomic_DNA"/>
</dbReference>
<comment type="caution">
    <text evidence="4">The sequence shown here is derived from an EMBL/GenBank/DDBJ whole genome shotgun (WGS) entry which is preliminary data.</text>
</comment>
<evidence type="ECO:0008006" key="6">
    <source>
        <dbReference type="Google" id="ProtNLM"/>
    </source>
</evidence>
<keyword evidence="1" id="KW-0808">Transferase</keyword>
<name>A0A235BQB7_UNCW3</name>